<name>A0A6J6XRU8_9ZZZZ</name>
<dbReference type="Pfam" id="PF13428">
    <property type="entry name" value="TPR_14"/>
    <property type="match status" value="1"/>
</dbReference>
<dbReference type="AlphaFoldDB" id="A0A6J6XRU8"/>
<dbReference type="EMBL" id="CAFAAH010000124">
    <property type="protein sequence ID" value="CAB4798885.1"/>
    <property type="molecule type" value="Genomic_DNA"/>
</dbReference>
<gene>
    <name evidence="1" type="ORF">UFOPK2996_00956</name>
    <name evidence="2" type="ORF">UFOPK3317_00137</name>
</gene>
<sequence length="50" mass="5670">MLTHHLRLWYALADLEERAGNIPAARARFDRIRQHDAGFADVAERLAALA</sequence>
<accession>A0A6J6XRU8</accession>
<protein>
    <submittedName>
        <fullName evidence="1">Unannotated protein</fullName>
    </submittedName>
</protein>
<evidence type="ECO:0000313" key="1">
    <source>
        <dbReference type="EMBL" id="CAB4798885.1"/>
    </source>
</evidence>
<proteinExistence type="predicted"/>
<evidence type="ECO:0000313" key="2">
    <source>
        <dbReference type="EMBL" id="CAB4856241.1"/>
    </source>
</evidence>
<dbReference type="EMBL" id="CAFBLK010000012">
    <property type="protein sequence ID" value="CAB4856241.1"/>
    <property type="molecule type" value="Genomic_DNA"/>
</dbReference>
<reference evidence="1" key="1">
    <citation type="submission" date="2020-05" db="EMBL/GenBank/DDBJ databases">
        <authorList>
            <person name="Chiriac C."/>
            <person name="Salcher M."/>
            <person name="Ghai R."/>
            <person name="Kavagutti S V."/>
        </authorList>
    </citation>
    <scope>NUCLEOTIDE SEQUENCE</scope>
</reference>
<organism evidence="1">
    <name type="scientific">freshwater metagenome</name>
    <dbReference type="NCBI Taxonomy" id="449393"/>
    <lineage>
        <taxon>unclassified sequences</taxon>
        <taxon>metagenomes</taxon>
        <taxon>ecological metagenomes</taxon>
    </lineage>
</organism>